<feature type="domain" description="Helicase ATP-binding" evidence="24">
    <location>
        <begin position="47"/>
        <end position="222"/>
    </location>
</feature>
<dbReference type="InterPro" id="IPR036085">
    <property type="entry name" value="PAZ_dom_sf"/>
</dbReference>
<comment type="subunit">
    <text evidence="4">May interact with ARGONAUTE1 or PINHEAD through their common PAZ domains.</text>
</comment>
<dbReference type="GO" id="GO:0003723">
    <property type="term" value="F:RNA binding"/>
    <property type="evidence" value="ECO:0007669"/>
    <property type="project" value="UniProtKB-UniRule"/>
</dbReference>
<evidence type="ECO:0000259" key="24">
    <source>
        <dbReference type="PROSITE" id="PS51192"/>
    </source>
</evidence>
<comment type="cofactor">
    <cofactor evidence="1">
        <name>Mn(2+)</name>
        <dbReference type="ChEBI" id="CHEBI:29035"/>
    </cofactor>
</comment>
<dbReference type="InterPro" id="IPR011545">
    <property type="entry name" value="DEAD/DEAH_box_helicase_dom"/>
</dbReference>
<dbReference type="SUPFAM" id="SSF52540">
    <property type="entry name" value="P-loop containing nucleoside triphosphate hydrolases"/>
    <property type="match status" value="1"/>
</dbReference>
<keyword evidence="28" id="KW-1185">Reference proteome</keyword>
<dbReference type="InterPro" id="IPR000999">
    <property type="entry name" value="RNase_III_dom"/>
</dbReference>
<dbReference type="Gene3D" id="2.170.260.10">
    <property type="entry name" value="paz domain"/>
    <property type="match status" value="1"/>
</dbReference>
<evidence type="ECO:0000256" key="13">
    <source>
        <dbReference type="ARBA" id="ARBA00022842"/>
    </source>
</evidence>
<keyword evidence="12" id="KW-0067">ATP-binding</keyword>
<dbReference type="InterPro" id="IPR038248">
    <property type="entry name" value="Dicer_dimer_sf"/>
</dbReference>
<evidence type="ECO:0000256" key="11">
    <source>
        <dbReference type="ARBA" id="ARBA00022806"/>
    </source>
</evidence>
<dbReference type="Gene3D" id="3.40.50.300">
    <property type="entry name" value="P-loop containing nucleotide triphosphate hydrolases"/>
    <property type="match status" value="2"/>
</dbReference>
<evidence type="ECO:0000256" key="5">
    <source>
        <dbReference type="ARBA" id="ARBA00022722"/>
    </source>
</evidence>
<dbReference type="Proteomes" id="UP001418222">
    <property type="component" value="Unassembled WGS sequence"/>
</dbReference>
<evidence type="ECO:0000256" key="7">
    <source>
        <dbReference type="ARBA" id="ARBA00022737"/>
    </source>
</evidence>
<dbReference type="Pfam" id="PF02170">
    <property type="entry name" value="PAZ"/>
    <property type="match status" value="1"/>
</dbReference>
<dbReference type="PROSITE" id="PS51327">
    <property type="entry name" value="DICER_DSRBF"/>
    <property type="match status" value="1"/>
</dbReference>
<evidence type="ECO:0000259" key="26">
    <source>
        <dbReference type="PROSITE" id="PS51327"/>
    </source>
</evidence>
<comment type="caution">
    <text evidence="27">The sequence shown here is derived from an EMBL/GenBank/DDBJ whole genome shotgun (WGS) entry which is preliminary data.</text>
</comment>
<feature type="region of interest" description="Disordered" evidence="21">
    <location>
        <begin position="1"/>
        <end position="32"/>
    </location>
</feature>
<dbReference type="Gene3D" id="3.30.160.20">
    <property type="match status" value="1"/>
</dbReference>
<evidence type="ECO:0000313" key="28">
    <source>
        <dbReference type="Proteomes" id="UP001418222"/>
    </source>
</evidence>
<dbReference type="GO" id="GO:0005737">
    <property type="term" value="C:cytoplasm"/>
    <property type="evidence" value="ECO:0007669"/>
    <property type="project" value="TreeGrafter"/>
</dbReference>
<accession>A0AAP0AS10</accession>
<evidence type="ECO:0000256" key="19">
    <source>
        <dbReference type="ARBA" id="ARBA00056187"/>
    </source>
</evidence>
<dbReference type="Gene3D" id="3.30.160.380">
    <property type="entry name" value="Dicer dimerisation domain"/>
    <property type="match status" value="1"/>
</dbReference>
<keyword evidence="15" id="KW-0943">RNA-mediated gene silencing</keyword>
<sequence length="1650" mass="185444">MEVSPAIKPCKRQAEGAGVEEEEMKASAKKQKRCSEEFEPRSYQLMMFEVAMRRNTIALLDTGAGKTMIAVMIMKEIGKDLVLKQGRGLIVFLAPTVHLVTQQFEVLKAHTGLKVASYYGEKGVDQWDQKIWEKEKSSYQAMVMTPQILLDALRKAFISMDALRLLVFDECHRATGNHPYTRIMKEFYHISLQRPTVFGMTASPIIGKGVSSKIDCEDQLSELESILDAKIYTVADRTEMDVYVPSATEVNIYYGPELFVHNSLKAKLGLLYNKFYAAPIYSSSSESHKYNDSEDILRRSRKRLFKWHTKLCYCIDELGLICVSEAAKICMEKINLQHSVESKDFSADCLVHCKSFFEQTWHLVQQSLLEGYEDLIRTQPCCPEAKELGYVSSKLSELMRIFQTFDTSREVRCLVFVERKISAKVIGCMIPKITSLSHLKVSYLTGGGSSVDAQTQKSQKETLDLFRLGKINILFTTDVAEEGLDISECSCVIRFDLPKSVRSYIQSRGRARQFGSQYIIMLERGNIQQRNKLFDIVRSKHSVMDAALSRDQDSSVCKTPNCEEISTYRVESTGAIVTSDASVSLIHKYCDKLPKDKYFTPRPAFQFDICGGTYECTITLPANAAFRTLVGPFCKNSHQAKQQACLEACKRLHQLGVLDDHLNPIIIETLESDIDRKTKENAAGIGTTKRKELHGTTYAHALSGSWANQETCNIILQGYKINFLCNRAEYKYSGFILLLDAVLDKDVGCFDTNLYLIENKMVKASISPCGPVHLDIEQMERGKLFQELFFNGLFGKLFRGSRSSVHKREFFLRNGSRLPWSSANMYMLLPLETSTAQHHEKTHINWDGINAASYVVEFMSRIYSSEAECDLTCKNQVSAASSNGFDEFIHLADKLVHVESIKDLVVMAVHTGKIYSILSVITDSSANSPFEGSEFMTFKDYFNKKYGIVLQHPEQPLLLLKHSHNPHNLLSLFTNSEEDSSKVETSGNKGATKTRYHAQMPPELLVHIDVPLDVLKSFYLLPSLMYRMESLMLASQLRKEIGLSSSNYLVPSALILEAITTLRCSEQFSMERLELLGDSVLKYIVSCHLFLKFPEKHEGQLSSRRSQLVCNAQLHELGVKRKLQGYIRDAAFDARRWAAPGQRSLRPVPCNCGVDTLEVPLDQQHASGDKSIVIGKACDSGHRWICSKTISDCVEALIGAYYVSGGLSAALAVFKWLGIEANLDLEMVEKATRSLPLGNYLSKLDEIEILEEKVGYRFRMKELLLEAITHASQLEIGGSCCYQRLEFLGDAVLDILLTWHLFQRHNTIDPGDLTDLRSASVNNDNFAQVAVKHKLHLHLLHGSGLLLDQITEYVKLYEEAMKNEKTSGQNGSLKAPKVLGDIVESIAGAILIDTNLDLDKVWGIFEPLLSPIVSPTSLELPPFRELLELCSHHGYFLNASCVAEEDMVLAVLDVQLQDVLLTRRARDKNRKAAKGQAALRLLKDMEERGLFHARHVFKNELGEAKVVESKCYPSDLDIEVPMRDCKLSQPTQLTMDLDSVPSLSENGIGSPVSLTVKMKKGGPRTALYDFCKQSHWPMPSFDAAVDTSSGIEKKKGTLSFTSTITLHIPGSDMIKLTGESRLDKKSSHDSAAHVMLYKLERLGRCRIQEL</sequence>
<gene>
    <name evidence="27" type="ORF">KSP39_PZI024302</name>
</gene>
<dbReference type="FunFam" id="1.10.1520.10:FF:000008">
    <property type="entry name" value="Dicer-like 104"/>
    <property type="match status" value="1"/>
</dbReference>
<evidence type="ECO:0000256" key="18">
    <source>
        <dbReference type="ARBA" id="ARBA00035116"/>
    </source>
</evidence>
<evidence type="ECO:0000256" key="20">
    <source>
        <dbReference type="PROSITE-ProRule" id="PRU00657"/>
    </source>
</evidence>
<evidence type="ECO:0000256" key="14">
    <source>
        <dbReference type="ARBA" id="ARBA00022884"/>
    </source>
</evidence>
<dbReference type="PANTHER" id="PTHR14950">
    <property type="entry name" value="DICER-RELATED"/>
    <property type="match status" value="1"/>
</dbReference>
<keyword evidence="13" id="KW-0460">Magnesium</keyword>
<dbReference type="GO" id="GO:0046872">
    <property type="term" value="F:metal ion binding"/>
    <property type="evidence" value="ECO:0007669"/>
    <property type="project" value="UniProtKB-KW"/>
</dbReference>
<dbReference type="CDD" id="cd18802">
    <property type="entry name" value="SF2_C_dicer"/>
    <property type="match status" value="1"/>
</dbReference>
<dbReference type="FunFam" id="3.40.50.300:FF:000420">
    <property type="entry name" value="Endoribonuclease dicer-like 1"/>
    <property type="match status" value="1"/>
</dbReference>
<comment type="function">
    <text evidence="19">Probably involved in the RNA silencing pathway. May cleave double-stranded RNA to produce short 21-24 nucleotides (nt) RNAs which target the selective destruction of complementary RNAs.</text>
</comment>
<evidence type="ECO:0008006" key="29">
    <source>
        <dbReference type="Google" id="ProtNLM"/>
    </source>
</evidence>
<feature type="domain" description="PAZ" evidence="23">
    <location>
        <begin position="887"/>
        <end position="1009"/>
    </location>
</feature>
<dbReference type="Gene3D" id="1.10.1520.10">
    <property type="entry name" value="Ribonuclease III domain"/>
    <property type="match status" value="2"/>
</dbReference>
<feature type="domain" description="Helicase C-terminal" evidence="25">
    <location>
        <begin position="394"/>
        <end position="552"/>
    </location>
</feature>
<dbReference type="PROSITE" id="PS50142">
    <property type="entry name" value="RNASE_3_2"/>
    <property type="match status" value="2"/>
</dbReference>
<evidence type="ECO:0000259" key="22">
    <source>
        <dbReference type="PROSITE" id="PS50142"/>
    </source>
</evidence>
<evidence type="ECO:0000313" key="27">
    <source>
        <dbReference type="EMBL" id="KAK8913570.1"/>
    </source>
</evidence>
<protein>
    <recommendedName>
        <fullName evidence="29">Dicer-like 3</fullName>
    </recommendedName>
</protein>
<dbReference type="FunFam" id="2.170.260.10:FF:000004">
    <property type="entry name" value="Dicer-like 104"/>
    <property type="match status" value="1"/>
</dbReference>
<dbReference type="SMART" id="SM00487">
    <property type="entry name" value="DEXDc"/>
    <property type="match status" value="1"/>
</dbReference>
<name>A0AAP0AS10_9ASPA</name>
<proteinExistence type="inferred from homology"/>
<dbReference type="Pfam" id="PF03368">
    <property type="entry name" value="Dicer_dimer"/>
    <property type="match status" value="1"/>
</dbReference>
<keyword evidence="16" id="KW-0464">Manganese</keyword>
<dbReference type="Pfam" id="PF00636">
    <property type="entry name" value="Ribonuclease_3"/>
    <property type="match status" value="2"/>
</dbReference>
<dbReference type="PROSITE" id="PS00517">
    <property type="entry name" value="RNASE_3_1"/>
    <property type="match status" value="1"/>
</dbReference>
<dbReference type="Pfam" id="PF00271">
    <property type="entry name" value="Helicase_C"/>
    <property type="match status" value="1"/>
</dbReference>
<dbReference type="FunFam" id="3.30.160.380:FF:000001">
    <property type="entry name" value="Endoribonuclease dicer-like 1"/>
    <property type="match status" value="1"/>
</dbReference>
<keyword evidence="14 20" id="KW-0694">RNA-binding</keyword>
<dbReference type="EMBL" id="JBBWWQ010000021">
    <property type="protein sequence ID" value="KAK8913570.1"/>
    <property type="molecule type" value="Genomic_DNA"/>
</dbReference>
<dbReference type="InterPro" id="IPR003100">
    <property type="entry name" value="PAZ_dom"/>
</dbReference>
<evidence type="ECO:0000256" key="9">
    <source>
        <dbReference type="ARBA" id="ARBA00022759"/>
    </source>
</evidence>
<dbReference type="InterPro" id="IPR005034">
    <property type="entry name" value="Dicer_dimerisation"/>
</dbReference>
<dbReference type="PANTHER" id="PTHR14950:SF46">
    <property type="entry name" value="ENDORIBONUCLEASE DICER HOMOLOG 3"/>
    <property type="match status" value="1"/>
</dbReference>
<evidence type="ECO:0000256" key="1">
    <source>
        <dbReference type="ARBA" id="ARBA00001936"/>
    </source>
</evidence>
<comment type="cofactor">
    <cofactor evidence="2">
        <name>Mg(2+)</name>
        <dbReference type="ChEBI" id="CHEBI:18420"/>
    </cofactor>
</comment>
<evidence type="ECO:0000256" key="16">
    <source>
        <dbReference type="ARBA" id="ARBA00023211"/>
    </source>
</evidence>
<keyword evidence="6" id="KW-0479">Metal-binding</keyword>
<dbReference type="SMART" id="SM00535">
    <property type="entry name" value="RIBOc"/>
    <property type="match status" value="2"/>
</dbReference>
<evidence type="ECO:0000256" key="21">
    <source>
        <dbReference type="SAM" id="MobiDB-lite"/>
    </source>
</evidence>
<evidence type="ECO:0000256" key="8">
    <source>
        <dbReference type="ARBA" id="ARBA00022741"/>
    </source>
</evidence>
<evidence type="ECO:0000259" key="23">
    <source>
        <dbReference type="PROSITE" id="PS50821"/>
    </source>
</evidence>
<dbReference type="Pfam" id="PF00270">
    <property type="entry name" value="DEAD"/>
    <property type="match status" value="1"/>
</dbReference>
<dbReference type="SMART" id="SM00490">
    <property type="entry name" value="HELICc"/>
    <property type="match status" value="1"/>
</dbReference>
<evidence type="ECO:0000259" key="25">
    <source>
        <dbReference type="PROSITE" id="PS51194"/>
    </source>
</evidence>
<dbReference type="FunFam" id="3.40.50.300:FF:000705">
    <property type="entry name" value="Endoribonuclease dicer-like protein"/>
    <property type="match status" value="1"/>
</dbReference>
<feature type="domain" description="Dicer dsRNA-binding fold" evidence="26">
    <location>
        <begin position="582"/>
        <end position="672"/>
    </location>
</feature>
<keyword evidence="17" id="KW-0539">Nucleus</keyword>
<dbReference type="InterPro" id="IPR014001">
    <property type="entry name" value="Helicase_ATP-bd"/>
</dbReference>
<keyword evidence="9" id="KW-0255">Endonuclease</keyword>
<feature type="domain" description="RNase III" evidence="22">
    <location>
        <begin position="1034"/>
        <end position="1206"/>
    </location>
</feature>
<dbReference type="InterPro" id="IPR001650">
    <property type="entry name" value="Helicase_C-like"/>
</dbReference>
<dbReference type="GO" id="GO:0005524">
    <property type="term" value="F:ATP binding"/>
    <property type="evidence" value="ECO:0007669"/>
    <property type="project" value="UniProtKB-KW"/>
</dbReference>
<organism evidence="27 28">
    <name type="scientific">Platanthera zijinensis</name>
    <dbReference type="NCBI Taxonomy" id="2320716"/>
    <lineage>
        <taxon>Eukaryota</taxon>
        <taxon>Viridiplantae</taxon>
        <taxon>Streptophyta</taxon>
        <taxon>Embryophyta</taxon>
        <taxon>Tracheophyta</taxon>
        <taxon>Spermatophyta</taxon>
        <taxon>Magnoliopsida</taxon>
        <taxon>Liliopsida</taxon>
        <taxon>Asparagales</taxon>
        <taxon>Orchidaceae</taxon>
        <taxon>Orchidoideae</taxon>
        <taxon>Orchideae</taxon>
        <taxon>Orchidinae</taxon>
        <taxon>Platanthera</taxon>
    </lineage>
</organism>
<evidence type="ECO:0000256" key="3">
    <source>
        <dbReference type="ARBA" id="ARBA00004123"/>
    </source>
</evidence>
<dbReference type="PROSITE" id="PS50821">
    <property type="entry name" value="PAZ"/>
    <property type="match status" value="1"/>
</dbReference>
<dbReference type="CDD" id="cd18034">
    <property type="entry name" value="DEXHc_dicer"/>
    <property type="match status" value="1"/>
</dbReference>
<dbReference type="GO" id="GO:0010267">
    <property type="term" value="P:ta-siRNA processing"/>
    <property type="evidence" value="ECO:0007669"/>
    <property type="project" value="UniProtKB-ARBA"/>
</dbReference>
<dbReference type="PROSITE" id="PS51194">
    <property type="entry name" value="HELICASE_CTER"/>
    <property type="match status" value="1"/>
</dbReference>
<evidence type="ECO:0000256" key="15">
    <source>
        <dbReference type="ARBA" id="ARBA00023158"/>
    </source>
</evidence>
<keyword evidence="8" id="KW-0547">Nucleotide-binding</keyword>
<evidence type="ECO:0000256" key="6">
    <source>
        <dbReference type="ARBA" id="ARBA00022723"/>
    </source>
</evidence>
<evidence type="ECO:0000256" key="2">
    <source>
        <dbReference type="ARBA" id="ARBA00001946"/>
    </source>
</evidence>
<keyword evidence="10" id="KW-0378">Hydrolase</keyword>
<keyword evidence="11" id="KW-0347">Helicase</keyword>
<reference evidence="27 28" key="1">
    <citation type="journal article" date="2022" name="Nat. Plants">
        <title>Genomes of leafy and leafless Platanthera orchids illuminate the evolution of mycoheterotrophy.</title>
        <authorList>
            <person name="Li M.H."/>
            <person name="Liu K.W."/>
            <person name="Li Z."/>
            <person name="Lu H.C."/>
            <person name="Ye Q.L."/>
            <person name="Zhang D."/>
            <person name="Wang J.Y."/>
            <person name="Li Y.F."/>
            <person name="Zhong Z.M."/>
            <person name="Liu X."/>
            <person name="Yu X."/>
            <person name="Liu D.K."/>
            <person name="Tu X.D."/>
            <person name="Liu B."/>
            <person name="Hao Y."/>
            <person name="Liao X.Y."/>
            <person name="Jiang Y.T."/>
            <person name="Sun W.H."/>
            <person name="Chen J."/>
            <person name="Chen Y.Q."/>
            <person name="Ai Y."/>
            <person name="Zhai J.W."/>
            <person name="Wu S.S."/>
            <person name="Zhou Z."/>
            <person name="Hsiao Y.Y."/>
            <person name="Wu W.L."/>
            <person name="Chen Y.Y."/>
            <person name="Lin Y.F."/>
            <person name="Hsu J.L."/>
            <person name="Li C.Y."/>
            <person name="Wang Z.W."/>
            <person name="Zhao X."/>
            <person name="Zhong W.Y."/>
            <person name="Ma X.K."/>
            <person name="Ma L."/>
            <person name="Huang J."/>
            <person name="Chen G.Z."/>
            <person name="Huang M.Z."/>
            <person name="Huang L."/>
            <person name="Peng D.H."/>
            <person name="Luo Y.B."/>
            <person name="Zou S.Q."/>
            <person name="Chen S.P."/>
            <person name="Lan S."/>
            <person name="Tsai W.C."/>
            <person name="Van de Peer Y."/>
            <person name="Liu Z.J."/>
        </authorList>
    </citation>
    <scope>NUCLEOTIDE SEQUENCE [LARGE SCALE GENOMIC DNA]</scope>
    <source>
        <strain evidence="27">Lor287</strain>
    </source>
</reference>
<evidence type="ECO:0000256" key="10">
    <source>
        <dbReference type="ARBA" id="ARBA00022801"/>
    </source>
</evidence>
<feature type="domain" description="RNase III" evidence="22">
    <location>
        <begin position="1247"/>
        <end position="1395"/>
    </location>
</feature>
<dbReference type="FunFam" id="1.10.1520.10:FF:000004">
    <property type="entry name" value="Endoribonuclease dicer-like 1"/>
    <property type="match status" value="1"/>
</dbReference>
<dbReference type="GO" id="GO:0005634">
    <property type="term" value="C:nucleus"/>
    <property type="evidence" value="ECO:0007669"/>
    <property type="project" value="UniProtKB-SubCell"/>
</dbReference>
<comment type="subcellular location">
    <subcellularLocation>
        <location evidence="3">Nucleus</location>
    </subcellularLocation>
</comment>
<dbReference type="CDD" id="cd00593">
    <property type="entry name" value="RIBOc"/>
    <property type="match status" value="2"/>
</dbReference>
<dbReference type="GO" id="GO:0004525">
    <property type="term" value="F:ribonuclease III activity"/>
    <property type="evidence" value="ECO:0007669"/>
    <property type="project" value="InterPro"/>
</dbReference>
<evidence type="ECO:0000256" key="12">
    <source>
        <dbReference type="ARBA" id="ARBA00022840"/>
    </source>
</evidence>
<comment type="similarity">
    <text evidence="18 20">Belongs to the helicase family. Dicer subfamily.</text>
</comment>
<evidence type="ECO:0000256" key="4">
    <source>
        <dbReference type="ARBA" id="ARBA00011499"/>
    </source>
</evidence>
<dbReference type="SUPFAM" id="SSF69065">
    <property type="entry name" value="RNase III domain-like"/>
    <property type="match status" value="2"/>
</dbReference>
<dbReference type="InterPro" id="IPR036389">
    <property type="entry name" value="RNase_III_sf"/>
</dbReference>
<dbReference type="SMART" id="SM00949">
    <property type="entry name" value="PAZ"/>
    <property type="match status" value="1"/>
</dbReference>
<dbReference type="InterPro" id="IPR027417">
    <property type="entry name" value="P-loop_NTPase"/>
</dbReference>
<dbReference type="PROSITE" id="PS51192">
    <property type="entry name" value="HELICASE_ATP_BIND_1"/>
    <property type="match status" value="1"/>
</dbReference>
<keyword evidence="5" id="KW-0540">Nuclease</keyword>
<dbReference type="GO" id="GO:0004386">
    <property type="term" value="F:helicase activity"/>
    <property type="evidence" value="ECO:0007669"/>
    <property type="project" value="UniProtKB-KW"/>
</dbReference>
<dbReference type="SUPFAM" id="SSF101690">
    <property type="entry name" value="PAZ domain"/>
    <property type="match status" value="1"/>
</dbReference>
<evidence type="ECO:0000256" key="17">
    <source>
        <dbReference type="ARBA" id="ARBA00023242"/>
    </source>
</evidence>
<keyword evidence="7" id="KW-0677">Repeat</keyword>